<dbReference type="EMBL" id="JACJQU010000002">
    <property type="protein sequence ID" value="MBD2292969.1"/>
    <property type="molecule type" value="Genomic_DNA"/>
</dbReference>
<keyword evidence="2" id="KW-1185">Reference proteome</keyword>
<name>A0A926ZZU8_9NOST</name>
<dbReference type="RefSeq" id="WP_190557864.1">
    <property type="nucleotide sequence ID" value="NZ_JACJQU010000002.1"/>
</dbReference>
<protein>
    <submittedName>
        <fullName evidence="1">Uncharacterized protein</fullName>
    </submittedName>
</protein>
<reference evidence="2" key="1">
    <citation type="journal article" date="2020" name="ISME J.">
        <title>Comparative genomics reveals insights into cyanobacterial evolution and habitat adaptation.</title>
        <authorList>
            <person name="Chen M.Y."/>
            <person name="Teng W.K."/>
            <person name="Zhao L."/>
            <person name="Hu C.X."/>
            <person name="Zhou Y.K."/>
            <person name="Han B.P."/>
            <person name="Song L.R."/>
            <person name="Shu W.S."/>
        </authorList>
    </citation>
    <scope>NUCLEOTIDE SEQUENCE [LARGE SCALE GENOMIC DNA]</scope>
    <source>
        <strain evidence="2">FACHB-251</strain>
    </source>
</reference>
<organism evidence="1 2">
    <name type="scientific">Anabaena sphaerica FACHB-251</name>
    <dbReference type="NCBI Taxonomy" id="2692883"/>
    <lineage>
        <taxon>Bacteria</taxon>
        <taxon>Bacillati</taxon>
        <taxon>Cyanobacteriota</taxon>
        <taxon>Cyanophyceae</taxon>
        <taxon>Nostocales</taxon>
        <taxon>Nostocaceae</taxon>
        <taxon>Anabaena</taxon>
    </lineage>
</organism>
<gene>
    <name evidence="1" type="ORF">H6G06_05600</name>
</gene>
<dbReference type="Proteomes" id="UP000662185">
    <property type="component" value="Unassembled WGS sequence"/>
</dbReference>
<evidence type="ECO:0000313" key="1">
    <source>
        <dbReference type="EMBL" id="MBD2292969.1"/>
    </source>
</evidence>
<evidence type="ECO:0000313" key="2">
    <source>
        <dbReference type="Proteomes" id="UP000662185"/>
    </source>
</evidence>
<comment type="caution">
    <text evidence="1">The sequence shown here is derived from an EMBL/GenBank/DDBJ whole genome shotgun (WGS) entry which is preliminary data.</text>
</comment>
<accession>A0A926ZZU8</accession>
<dbReference type="AlphaFoldDB" id="A0A926ZZU8"/>
<proteinExistence type="predicted"/>
<sequence>MTYEQRIKEALQWWSYRQSIKLFLESEKIRDSLLQESFSIRRSLDVLKIDNPNISIYEISEYIKKIDNFHHSLVQLSDRLCPVYIQDSLPLSIQCLLDTWVTSNSHVYFLIDMPVYWQHESVECSLIILTALEELLRITLREFTTPVAIHISLKLKGNTKNLTVKITYSDISTLMCYTNLTELKYLSDSLQFLISGQCFYNSTNHRIAWYFCW</sequence>